<comment type="caution">
    <text evidence="1">The sequence shown here is derived from an EMBL/GenBank/DDBJ whole genome shotgun (WGS) entry which is preliminary data.</text>
</comment>
<sequence>MGRPLSMQRIRASRFTRAMALFAWAMLVLLSLPLNAVAEPDAGGAMPAAMAAMNGHGMPAAAMAGHHHDGCCGSPSSHSSCQCDAMCGSLLLPSAMRLRGPGLLPARYAMFRGVSAPNIASIPPLRPPAV</sequence>
<proteinExistence type="predicted"/>
<dbReference type="EMBL" id="JACZZA010000005">
    <property type="protein sequence ID" value="MBE1160854.1"/>
    <property type="molecule type" value="Genomic_DNA"/>
</dbReference>
<protein>
    <recommendedName>
        <fullName evidence="3">CopL family metal-binding regulatory protein</fullName>
    </recommendedName>
</protein>
<evidence type="ECO:0000313" key="1">
    <source>
        <dbReference type="EMBL" id="MBE1160854.1"/>
    </source>
</evidence>
<dbReference type="Proteomes" id="UP000651010">
    <property type="component" value="Unassembled WGS sequence"/>
</dbReference>
<evidence type="ECO:0008006" key="3">
    <source>
        <dbReference type="Google" id="ProtNLM"/>
    </source>
</evidence>
<dbReference type="RefSeq" id="WP_192555703.1">
    <property type="nucleotide sequence ID" value="NZ_JACZZA010000005.1"/>
</dbReference>
<accession>A0ABR9GA22</accession>
<name>A0ABR9GA22_9GAMM</name>
<keyword evidence="2" id="KW-1185">Reference proteome</keyword>
<reference evidence="1 2" key="1">
    <citation type="submission" date="2020-09" db="EMBL/GenBank/DDBJ databases">
        <title>Dyella sp. 7MK23 isolated from forest soil.</title>
        <authorList>
            <person name="Fu J."/>
        </authorList>
    </citation>
    <scope>NUCLEOTIDE SEQUENCE [LARGE SCALE GENOMIC DNA]</scope>
    <source>
        <strain evidence="1 2">7MK23</strain>
    </source>
</reference>
<gene>
    <name evidence="1" type="ORF">IGX34_10670</name>
</gene>
<organism evidence="1 2">
    <name type="scientific">Dyella acidiphila</name>
    <dbReference type="NCBI Taxonomy" id="2775866"/>
    <lineage>
        <taxon>Bacteria</taxon>
        <taxon>Pseudomonadati</taxon>
        <taxon>Pseudomonadota</taxon>
        <taxon>Gammaproteobacteria</taxon>
        <taxon>Lysobacterales</taxon>
        <taxon>Rhodanobacteraceae</taxon>
        <taxon>Dyella</taxon>
    </lineage>
</organism>
<evidence type="ECO:0000313" key="2">
    <source>
        <dbReference type="Proteomes" id="UP000651010"/>
    </source>
</evidence>